<name>A0A382DHE1_9ZZZZ</name>
<dbReference type="EMBL" id="UINC01039387">
    <property type="protein sequence ID" value="SVB37798.1"/>
    <property type="molecule type" value="Genomic_DNA"/>
</dbReference>
<evidence type="ECO:0008006" key="2">
    <source>
        <dbReference type="Google" id="ProtNLM"/>
    </source>
</evidence>
<accession>A0A382DHE1</accession>
<proteinExistence type="predicted"/>
<evidence type="ECO:0000313" key="1">
    <source>
        <dbReference type="EMBL" id="SVB37798.1"/>
    </source>
</evidence>
<reference evidence="1" key="1">
    <citation type="submission" date="2018-05" db="EMBL/GenBank/DDBJ databases">
        <authorList>
            <person name="Lanie J.A."/>
            <person name="Ng W.-L."/>
            <person name="Kazmierczak K.M."/>
            <person name="Andrzejewski T.M."/>
            <person name="Davidsen T.M."/>
            <person name="Wayne K.J."/>
            <person name="Tettelin H."/>
            <person name="Glass J.I."/>
            <person name="Rusch D."/>
            <person name="Podicherti R."/>
            <person name="Tsui H.-C.T."/>
            <person name="Winkler M.E."/>
        </authorList>
    </citation>
    <scope>NUCLEOTIDE SEQUENCE</scope>
</reference>
<sequence length="73" mass="7706">MAGAFGYEAEHYDISMAMGELDLLPAVRDAPPDTWVLAAGVSCRHQISHGAQRSSLTLAQLLEVSLKGVSPAP</sequence>
<dbReference type="AlphaFoldDB" id="A0A382DHE1"/>
<gene>
    <name evidence="1" type="ORF">METZ01_LOCUS190652</name>
</gene>
<protein>
    <recommendedName>
        <fullName evidence="2">Cysteine-rich domain-containing protein</fullName>
    </recommendedName>
</protein>
<organism evidence="1">
    <name type="scientific">marine metagenome</name>
    <dbReference type="NCBI Taxonomy" id="408172"/>
    <lineage>
        <taxon>unclassified sequences</taxon>
        <taxon>metagenomes</taxon>
        <taxon>ecological metagenomes</taxon>
    </lineage>
</organism>